<feature type="region of interest" description="Disordered" evidence="1">
    <location>
        <begin position="139"/>
        <end position="173"/>
    </location>
</feature>
<proteinExistence type="predicted"/>
<organism evidence="2 3">
    <name type="scientific">Terfezia boudieri ATCC MYA-4762</name>
    <dbReference type="NCBI Taxonomy" id="1051890"/>
    <lineage>
        <taxon>Eukaryota</taxon>
        <taxon>Fungi</taxon>
        <taxon>Dikarya</taxon>
        <taxon>Ascomycota</taxon>
        <taxon>Pezizomycotina</taxon>
        <taxon>Pezizomycetes</taxon>
        <taxon>Pezizales</taxon>
        <taxon>Pezizaceae</taxon>
        <taxon>Terfezia</taxon>
    </lineage>
</organism>
<evidence type="ECO:0000256" key="1">
    <source>
        <dbReference type="SAM" id="MobiDB-lite"/>
    </source>
</evidence>
<sequence>MRCLYQSIAHTRGGYISARLFVPKDVWLQKGVKIKAVDDKISACDLVSAALAKLTIIQSGEPDLNAIYEEMQALEGLLDRVQTMLSKKLGNEVGAAGATALYGSGSNGDGGGMESGKASVGKSYLSWRKLRSKNSNTALASSFGPEPGFDTPSLPMATPRTGSDSQKPPERNLKSVSFTGPNSAYIAALARVFDAAQVLDQLPPIDSGKLSRKAQVGLELSQRHAAEFFGLYICRFVLADVTILLDKFLKKGTEWVGS</sequence>
<protein>
    <submittedName>
        <fullName evidence="2">Epstein-barr nuclear antigen 2</fullName>
    </submittedName>
</protein>
<dbReference type="OrthoDB" id="2245455at2759"/>
<reference evidence="2 3" key="1">
    <citation type="journal article" date="2018" name="Nat. Ecol. Evol.">
        <title>Pezizomycetes genomes reveal the molecular basis of ectomycorrhizal truffle lifestyle.</title>
        <authorList>
            <person name="Murat C."/>
            <person name="Payen T."/>
            <person name="Noel B."/>
            <person name="Kuo A."/>
            <person name="Morin E."/>
            <person name="Chen J."/>
            <person name="Kohler A."/>
            <person name="Krizsan K."/>
            <person name="Balestrini R."/>
            <person name="Da Silva C."/>
            <person name="Montanini B."/>
            <person name="Hainaut M."/>
            <person name="Levati E."/>
            <person name="Barry K.W."/>
            <person name="Belfiori B."/>
            <person name="Cichocki N."/>
            <person name="Clum A."/>
            <person name="Dockter R.B."/>
            <person name="Fauchery L."/>
            <person name="Guy J."/>
            <person name="Iotti M."/>
            <person name="Le Tacon F."/>
            <person name="Lindquist E.A."/>
            <person name="Lipzen A."/>
            <person name="Malagnac F."/>
            <person name="Mello A."/>
            <person name="Molinier V."/>
            <person name="Miyauchi S."/>
            <person name="Poulain J."/>
            <person name="Riccioni C."/>
            <person name="Rubini A."/>
            <person name="Sitrit Y."/>
            <person name="Splivallo R."/>
            <person name="Traeger S."/>
            <person name="Wang M."/>
            <person name="Zifcakova L."/>
            <person name="Wipf D."/>
            <person name="Zambonelli A."/>
            <person name="Paolocci F."/>
            <person name="Nowrousian M."/>
            <person name="Ottonello S."/>
            <person name="Baldrian P."/>
            <person name="Spatafora J.W."/>
            <person name="Henrissat B."/>
            <person name="Nagy L.G."/>
            <person name="Aury J.M."/>
            <person name="Wincker P."/>
            <person name="Grigoriev I.V."/>
            <person name="Bonfante P."/>
            <person name="Martin F.M."/>
        </authorList>
    </citation>
    <scope>NUCLEOTIDE SEQUENCE [LARGE SCALE GENOMIC DNA]</scope>
    <source>
        <strain evidence="2 3">ATCC MYA-4762</strain>
    </source>
</reference>
<dbReference type="STRING" id="1051890.A0A3N4MPH2"/>
<accession>A0A3N4MPH2</accession>
<evidence type="ECO:0000313" key="2">
    <source>
        <dbReference type="EMBL" id="RPB29595.1"/>
    </source>
</evidence>
<dbReference type="EMBL" id="ML121527">
    <property type="protein sequence ID" value="RPB29595.1"/>
    <property type="molecule type" value="Genomic_DNA"/>
</dbReference>
<dbReference type="Proteomes" id="UP000267821">
    <property type="component" value="Unassembled WGS sequence"/>
</dbReference>
<gene>
    <name evidence="2" type="ORF">L211DRAFT_775615</name>
</gene>
<keyword evidence="3" id="KW-1185">Reference proteome</keyword>
<name>A0A3N4MPH2_9PEZI</name>
<dbReference type="AlphaFoldDB" id="A0A3N4MPH2"/>
<evidence type="ECO:0000313" key="3">
    <source>
        <dbReference type="Proteomes" id="UP000267821"/>
    </source>
</evidence>
<dbReference type="PANTHER" id="PTHR37327">
    <property type="entry name" value="CHROMOSOME 1, WHOLE GENOME SHOTGUN SEQUENCE"/>
    <property type="match status" value="1"/>
</dbReference>
<dbReference type="InParanoid" id="A0A3N4MPH2"/>
<dbReference type="PANTHER" id="PTHR37327:SF1">
    <property type="entry name" value="MICROTUBULE INTERACTING AND TRANSPORT DOMAIN-CONTAINING PROTEIN"/>
    <property type="match status" value="1"/>
</dbReference>